<evidence type="ECO:0000313" key="3">
    <source>
        <dbReference type="EnsemblPlants" id="OMERI03G05900.1"/>
    </source>
</evidence>
<protein>
    <recommendedName>
        <fullName evidence="2">Rho termination factor-like N-terminal domain-containing protein</fullName>
    </recommendedName>
</protein>
<dbReference type="PANTHER" id="PTHR34449:SF5">
    <property type="entry name" value="ATP BINDING _ ATPASE"/>
    <property type="match status" value="1"/>
</dbReference>
<dbReference type="Gene3D" id="2.70.150.10">
    <property type="entry name" value="Calcium-transporting ATPase, cytoplasmic transduction domain A"/>
    <property type="match status" value="2"/>
</dbReference>
<feature type="region of interest" description="Disordered" evidence="1">
    <location>
        <begin position="290"/>
        <end position="347"/>
    </location>
</feature>
<feature type="compositionally biased region" description="Basic and acidic residues" evidence="1">
    <location>
        <begin position="196"/>
        <end position="219"/>
    </location>
</feature>
<dbReference type="GO" id="GO:0006353">
    <property type="term" value="P:DNA-templated transcription termination"/>
    <property type="evidence" value="ECO:0007669"/>
    <property type="project" value="InterPro"/>
</dbReference>
<dbReference type="HOGENOM" id="CLU_029302_0_0_1"/>
<dbReference type="InterPro" id="IPR008250">
    <property type="entry name" value="ATPase_P-typ_transduc_dom_A_sf"/>
</dbReference>
<dbReference type="InterPro" id="IPR059000">
    <property type="entry name" value="ATPase_P-type_domA"/>
</dbReference>
<feature type="compositionally biased region" description="Acidic residues" evidence="1">
    <location>
        <begin position="109"/>
        <end position="119"/>
    </location>
</feature>
<organism evidence="3">
    <name type="scientific">Oryza meridionalis</name>
    <dbReference type="NCBI Taxonomy" id="40149"/>
    <lineage>
        <taxon>Eukaryota</taxon>
        <taxon>Viridiplantae</taxon>
        <taxon>Streptophyta</taxon>
        <taxon>Embryophyta</taxon>
        <taxon>Tracheophyta</taxon>
        <taxon>Spermatophyta</taxon>
        <taxon>Magnoliopsida</taxon>
        <taxon>Liliopsida</taxon>
        <taxon>Poales</taxon>
        <taxon>Poaceae</taxon>
        <taxon>BOP clade</taxon>
        <taxon>Oryzoideae</taxon>
        <taxon>Oryzeae</taxon>
        <taxon>Oryzinae</taxon>
        <taxon>Oryza</taxon>
    </lineage>
</organism>
<proteinExistence type="predicted"/>
<dbReference type="Gramene" id="OMERI03G05900.1">
    <property type="protein sequence ID" value="OMERI03G05900.1"/>
    <property type="gene ID" value="OMERI03G05900"/>
</dbReference>
<feature type="compositionally biased region" description="Acidic residues" evidence="1">
    <location>
        <begin position="328"/>
        <end position="344"/>
    </location>
</feature>
<dbReference type="Pfam" id="PF00122">
    <property type="entry name" value="E1-E2_ATPase"/>
    <property type="match status" value="1"/>
</dbReference>
<dbReference type="SUPFAM" id="SSF81665">
    <property type="entry name" value="Calcium ATPase, transmembrane domain M"/>
    <property type="match status" value="1"/>
</dbReference>
<dbReference type="STRING" id="40149.A0A0E0CW93"/>
<feature type="domain" description="Rho termination factor-like N-terminal" evidence="2">
    <location>
        <begin position="371"/>
        <end position="404"/>
    </location>
</feature>
<sequence length="633" mass="70384">MAIRMSNFYVSIYLVYREPFHLKHLVFVLIHYYAIVSWVSGRTLPAYHGDNRFLLGACFLSKLPMLRPMKLSLVCSANPNNHRSRSSDITRHQKGGSARRKSKPYQEKDDSENTDEFDTDIMSSKNGPPISLTSNSRPQATSVPGEREKEIVELFKRVQAQLRARGKGKEEKKPEQAKAQGERGSVDSLLNLLRKHSVDQRRKSGDEKEQSVDQTKRSNESGNKQNSSIFITNDTQEEQKKPHPAAFKRPASNFRRRSPVPNVKFHPVTNVDAERVINNINDAVQEAKPTLENKAATDEPDSVSTFEPNSVIEPENLSLDDLDHISDDEPDASDTDEPSGEYDEPSLQIPSVPIIDESHDTTLKSSLGGPDLSTLKVTELRELAKSRGIKGYSKMKKNDLSQGTDWEDFLGIVCLLIINSTISFIKENNAGDAAAALMARFCYQVLRDEQWQELDASTLSALTGESLPVTKRTGDLVFTGSTCKHGEIEAVVIATGIYSFFGKAAHLVDSTEVVGHFQKILTSIGNFCICSIAIVGSASALIRNYHDNIKGSREAITKPRYLQLELSSEPTLHWSPCCSIGQSQEQPSFSPDIRHTQSGLVLPRRAWSPANLCFDPSTIGKSLNYGTSKYILQ</sequence>
<evidence type="ECO:0000259" key="2">
    <source>
        <dbReference type="SMART" id="SM00959"/>
    </source>
</evidence>
<feature type="region of interest" description="Disordered" evidence="1">
    <location>
        <begin position="79"/>
        <end position="146"/>
    </location>
</feature>
<evidence type="ECO:0000256" key="1">
    <source>
        <dbReference type="SAM" id="MobiDB-lite"/>
    </source>
</evidence>
<dbReference type="Gene3D" id="1.20.1110.10">
    <property type="entry name" value="Calcium-transporting ATPase, transmembrane domain"/>
    <property type="match status" value="2"/>
</dbReference>
<feature type="compositionally biased region" description="Polar residues" evidence="1">
    <location>
        <begin position="121"/>
        <end position="142"/>
    </location>
</feature>
<dbReference type="AlphaFoldDB" id="A0A0E0CW93"/>
<feature type="region of interest" description="Disordered" evidence="1">
    <location>
        <begin position="163"/>
        <end position="265"/>
    </location>
</feature>
<dbReference type="SMART" id="SM00959">
    <property type="entry name" value="Rho_N"/>
    <property type="match status" value="1"/>
</dbReference>
<keyword evidence="4" id="KW-1185">Reference proteome</keyword>
<feature type="compositionally biased region" description="Polar residues" evidence="1">
    <location>
        <begin position="220"/>
        <end position="234"/>
    </location>
</feature>
<feature type="compositionally biased region" description="Basic residues" evidence="1">
    <location>
        <begin position="92"/>
        <end position="103"/>
    </location>
</feature>
<accession>A0A0E0CW93</accession>
<reference evidence="3" key="2">
    <citation type="submission" date="2018-05" db="EMBL/GenBank/DDBJ databases">
        <title>OmerRS3 (Oryza meridionalis Reference Sequence Version 3).</title>
        <authorList>
            <person name="Zhang J."/>
            <person name="Kudrna D."/>
            <person name="Lee S."/>
            <person name="Talag J."/>
            <person name="Welchert J."/>
            <person name="Wing R.A."/>
        </authorList>
    </citation>
    <scope>NUCLEOTIDE SEQUENCE [LARGE SCALE GENOMIC DNA]</scope>
    <source>
        <strain evidence="3">cv. OR44</strain>
    </source>
</reference>
<dbReference type="InterPro" id="IPR011112">
    <property type="entry name" value="Rho-like_N"/>
</dbReference>
<evidence type="ECO:0000313" key="4">
    <source>
        <dbReference type="Proteomes" id="UP000008021"/>
    </source>
</evidence>
<dbReference type="eggNOG" id="KOG0205">
    <property type="taxonomic scope" value="Eukaryota"/>
</dbReference>
<dbReference type="EnsemblPlants" id="OMERI03G05900.1">
    <property type="protein sequence ID" value="OMERI03G05900.1"/>
    <property type="gene ID" value="OMERI03G05900"/>
</dbReference>
<dbReference type="Pfam" id="PF07498">
    <property type="entry name" value="Rho_N"/>
    <property type="match status" value="1"/>
</dbReference>
<reference evidence="3" key="1">
    <citation type="submission" date="2015-04" db="UniProtKB">
        <authorList>
            <consortium name="EnsemblPlants"/>
        </authorList>
    </citation>
    <scope>IDENTIFICATION</scope>
</reference>
<name>A0A0E0CW93_9ORYZ</name>
<dbReference type="InterPro" id="IPR023298">
    <property type="entry name" value="ATPase_P-typ_TM_dom_sf"/>
</dbReference>
<dbReference type="PANTHER" id="PTHR34449">
    <property type="entry name" value="RHO TERMINATION FACTOR"/>
    <property type="match status" value="1"/>
</dbReference>
<dbReference type="SUPFAM" id="SSF81653">
    <property type="entry name" value="Calcium ATPase, transduction domain A"/>
    <property type="match status" value="1"/>
</dbReference>
<dbReference type="Proteomes" id="UP000008021">
    <property type="component" value="Chromosome 3"/>
</dbReference>
<feature type="compositionally biased region" description="Basic and acidic residues" evidence="1">
    <location>
        <begin position="167"/>
        <end position="185"/>
    </location>
</feature>